<protein>
    <submittedName>
        <fullName evidence="2">Uncharacterized protein</fullName>
    </submittedName>
</protein>
<sequence>MLSVGGGGGIAACQTIWISNDLALSVLIVATLSLVGNFIMPWAVDGTAPRARIPDLPRIPLYCECDLTTKNFIHTVAWYGCFPQDTLRNICPKGQVISPENPTNGMTTGIKLRLIYGLIRKKQCSYKISKAFPPSTYIRWMSYREQTFLPQDWTMKMATPLSFWAVLAFFTVLLVLALCKPSSVLCPLSPWKSQYLFLFLDSDAPDIGGGESSLPGFHCKYLFGSVYEQREAVSPSVSKASSEIFLSLKILLLAWFMKVLLLPWLASSFGLIGCCFFSTNESFCNAHHFIDSLGNVVVESFD</sequence>
<keyword evidence="1" id="KW-0472">Membrane</keyword>
<dbReference type="EMBL" id="BQNB010011571">
    <property type="protein sequence ID" value="GJS92285.1"/>
    <property type="molecule type" value="Genomic_DNA"/>
</dbReference>
<reference evidence="2" key="2">
    <citation type="submission" date="2022-01" db="EMBL/GenBank/DDBJ databases">
        <authorList>
            <person name="Yamashiro T."/>
            <person name="Shiraishi A."/>
            <person name="Satake H."/>
            <person name="Nakayama K."/>
        </authorList>
    </citation>
    <scope>NUCLEOTIDE SEQUENCE</scope>
</reference>
<feature type="transmembrane region" description="Helical" evidence="1">
    <location>
        <begin position="244"/>
        <end position="266"/>
    </location>
</feature>
<gene>
    <name evidence="2" type="ORF">Tco_0774921</name>
</gene>
<keyword evidence="3" id="KW-1185">Reference proteome</keyword>
<accession>A0ABQ4ZQS9</accession>
<organism evidence="2 3">
    <name type="scientific">Tanacetum coccineum</name>
    <dbReference type="NCBI Taxonomy" id="301880"/>
    <lineage>
        <taxon>Eukaryota</taxon>
        <taxon>Viridiplantae</taxon>
        <taxon>Streptophyta</taxon>
        <taxon>Embryophyta</taxon>
        <taxon>Tracheophyta</taxon>
        <taxon>Spermatophyta</taxon>
        <taxon>Magnoliopsida</taxon>
        <taxon>eudicotyledons</taxon>
        <taxon>Gunneridae</taxon>
        <taxon>Pentapetalae</taxon>
        <taxon>asterids</taxon>
        <taxon>campanulids</taxon>
        <taxon>Asterales</taxon>
        <taxon>Asteraceae</taxon>
        <taxon>Asteroideae</taxon>
        <taxon>Anthemideae</taxon>
        <taxon>Anthemidinae</taxon>
        <taxon>Tanacetum</taxon>
    </lineage>
</organism>
<dbReference type="Proteomes" id="UP001151760">
    <property type="component" value="Unassembled WGS sequence"/>
</dbReference>
<evidence type="ECO:0000313" key="2">
    <source>
        <dbReference type="EMBL" id="GJS92285.1"/>
    </source>
</evidence>
<name>A0ABQ4ZQS9_9ASTR</name>
<feature type="transmembrane region" description="Helical" evidence="1">
    <location>
        <begin position="22"/>
        <end position="44"/>
    </location>
</feature>
<reference evidence="2" key="1">
    <citation type="journal article" date="2022" name="Int. J. Mol. Sci.">
        <title>Draft Genome of Tanacetum Coccineum: Genomic Comparison of Closely Related Tanacetum-Family Plants.</title>
        <authorList>
            <person name="Yamashiro T."/>
            <person name="Shiraishi A."/>
            <person name="Nakayama K."/>
            <person name="Satake H."/>
        </authorList>
    </citation>
    <scope>NUCLEOTIDE SEQUENCE</scope>
</reference>
<keyword evidence="1" id="KW-1133">Transmembrane helix</keyword>
<evidence type="ECO:0000313" key="3">
    <source>
        <dbReference type="Proteomes" id="UP001151760"/>
    </source>
</evidence>
<keyword evidence="1" id="KW-0812">Transmembrane</keyword>
<evidence type="ECO:0000256" key="1">
    <source>
        <dbReference type="SAM" id="Phobius"/>
    </source>
</evidence>
<proteinExistence type="predicted"/>
<comment type="caution">
    <text evidence="2">The sequence shown here is derived from an EMBL/GenBank/DDBJ whole genome shotgun (WGS) entry which is preliminary data.</text>
</comment>
<feature type="transmembrane region" description="Helical" evidence="1">
    <location>
        <begin position="161"/>
        <end position="179"/>
    </location>
</feature>